<dbReference type="InterPro" id="IPR039808">
    <property type="entry name" value="Cadherin"/>
</dbReference>
<keyword evidence="11" id="KW-1133">Transmembrane helix</keyword>
<dbReference type="VEuPathDB" id="VectorBase:ADAC002660"/>
<evidence type="ECO:0000256" key="16">
    <source>
        <dbReference type="RuleBase" id="RU004357"/>
    </source>
</evidence>
<organism evidence="18">
    <name type="scientific">Anopheles darlingi</name>
    <name type="common">Mosquito</name>
    <dbReference type="NCBI Taxonomy" id="43151"/>
    <lineage>
        <taxon>Eukaryota</taxon>
        <taxon>Metazoa</taxon>
        <taxon>Ecdysozoa</taxon>
        <taxon>Arthropoda</taxon>
        <taxon>Hexapoda</taxon>
        <taxon>Insecta</taxon>
        <taxon>Pterygota</taxon>
        <taxon>Neoptera</taxon>
        <taxon>Endopterygota</taxon>
        <taxon>Diptera</taxon>
        <taxon>Nematocera</taxon>
        <taxon>Culicoidea</taxon>
        <taxon>Culicidae</taxon>
        <taxon>Anophelinae</taxon>
        <taxon>Anopheles</taxon>
    </lineage>
</organism>
<dbReference type="PANTHER" id="PTHR24027">
    <property type="entry name" value="CADHERIN-23"/>
    <property type="match status" value="1"/>
</dbReference>
<dbReference type="OMA" id="RRYECIC"/>
<dbReference type="PANTHER" id="PTHR24027:SF438">
    <property type="entry name" value="CADHERIN 23"/>
    <property type="match status" value="1"/>
</dbReference>
<dbReference type="Gene3D" id="2.10.25.10">
    <property type="entry name" value="Laminin"/>
    <property type="match status" value="2"/>
</dbReference>
<sequence>MSPDGKGCMDRNECLDLPCLNGGVCVNQEPRLRYRCDCPDGFWGENCELIQEGQTLKLSMGALAAILVCPSGYKPSGAQCVNANECLWHPCQNGGRCRDYNPPRRYECICPLGFTGAHCELELLASGVLTPSRDFIIALIICVSTLMQDAVRPATGVFFLEVFRARSEHNVNRIRLTVLILVFVVYSRRRESHIKYPGPDDDVRENIINYDDEGGGEDDMTAYDITPLQIPIGPMPELTQCKMPPLMYPVMTMGPGHEPNVGMFIEEHKKRADSDPNAPPFDDLRNYAYEGGGSTAGSLSSLQSGTDDEVQEFDYLDAWGPRFDKLANMYGDHHPTELDDLN</sequence>
<dbReference type="InterPro" id="IPR000742">
    <property type="entry name" value="EGF"/>
</dbReference>
<dbReference type="VEuPathDB" id="VectorBase:ADAR2_001930"/>
<name>W5JN62_ANODA</name>
<evidence type="ECO:0000256" key="14">
    <source>
        <dbReference type="ARBA" id="ARBA00023180"/>
    </source>
</evidence>
<dbReference type="InterPro" id="IPR001881">
    <property type="entry name" value="EGF-like_Ca-bd_dom"/>
</dbReference>
<dbReference type="GO" id="GO:0007156">
    <property type="term" value="P:homophilic cell adhesion via plasma membrane adhesion molecules"/>
    <property type="evidence" value="ECO:0007669"/>
    <property type="project" value="InterPro"/>
</dbReference>
<evidence type="ECO:0000256" key="7">
    <source>
        <dbReference type="ARBA" id="ARBA00022723"/>
    </source>
</evidence>
<keyword evidence="13 15" id="KW-1015">Disulfide bond</keyword>
<accession>W5JN62</accession>
<feature type="disulfide bond" evidence="15">
    <location>
        <begin position="91"/>
        <end position="108"/>
    </location>
</feature>
<keyword evidence="12" id="KW-0472">Membrane</keyword>
<reference evidence="18 20" key="1">
    <citation type="journal article" date="2010" name="BMC Genomics">
        <title>Combination of measures distinguishes pre-miRNAs from other stem-loops in the genome of the newly sequenced Anopheles darlingi.</title>
        <authorList>
            <person name="Mendes N.D."/>
            <person name="Freitas A.T."/>
            <person name="Vasconcelos A.T."/>
            <person name="Sagot M.F."/>
        </authorList>
    </citation>
    <scope>NUCLEOTIDE SEQUENCE</scope>
</reference>
<keyword evidence="5 15" id="KW-0245">EGF-like domain</keyword>
<dbReference type="PROSITE" id="PS00022">
    <property type="entry name" value="EGF_1"/>
    <property type="match status" value="2"/>
</dbReference>
<evidence type="ECO:0000256" key="1">
    <source>
        <dbReference type="ARBA" id="ARBA00004251"/>
    </source>
</evidence>
<feature type="domain" description="EGF-like" evidence="17">
    <location>
        <begin position="10"/>
        <end position="48"/>
    </location>
</feature>
<dbReference type="GO" id="GO:0016477">
    <property type="term" value="P:cell migration"/>
    <property type="evidence" value="ECO:0007669"/>
    <property type="project" value="TreeGrafter"/>
</dbReference>
<dbReference type="GO" id="GO:0045296">
    <property type="term" value="F:cadherin binding"/>
    <property type="evidence" value="ECO:0007669"/>
    <property type="project" value="TreeGrafter"/>
</dbReference>
<dbReference type="CDD" id="cd00054">
    <property type="entry name" value="EGF_CA"/>
    <property type="match status" value="2"/>
</dbReference>
<dbReference type="PRINTS" id="PR00010">
    <property type="entry name" value="EGFBLOOD"/>
</dbReference>
<keyword evidence="4" id="KW-0964">Secreted</keyword>
<evidence type="ECO:0000256" key="9">
    <source>
        <dbReference type="ARBA" id="ARBA00022837"/>
    </source>
</evidence>
<evidence type="ECO:0000256" key="10">
    <source>
        <dbReference type="ARBA" id="ARBA00022889"/>
    </source>
</evidence>
<reference evidence="18" key="2">
    <citation type="submission" date="2010-05" db="EMBL/GenBank/DDBJ databases">
        <authorList>
            <person name="Almeida L.G."/>
            <person name="Nicolas M.F."/>
            <person name="Souza R.C."/>
            <person name="Vasconcelos A.T.R."/>
        </authorList>
    </citation>
    <scope>NUCLEOTIDE SEQUENCE</scope>
</reference>
<dbReference type="GO" id="GO:0009887">
    <property type="term" value="P:animal organ morphogenesis"/>
    <property type="evidence" value="ECO:0007669"/>
    <property type="project" value="UniProtKB-ARBA"/>
</dbReference>
<evidence type="ECO:0000256" key="4">
    <source>
        <dbReference type="ARBA" id="ARBA00022525"/>
    </source>
</evidence>
<keyword evidence="14" id="KW-0325">Glycoprotein</keyword>
<dbReference type="GO" id="GO:0031175">
    <property type="term" value="P:neuron projection development"/>
    <property type="evidence" value="ECO:0007669"/>
    <property type="project" value="TreeGrafter"/>
</dbReference>
<dbReference type="SUPFAM" id="SSF57196">
    <property type="entry name" value="EGF/Laminin"/>
    <property type="match status" value="2"/>
</dbReference>
<keyword evidence="3" id="KW-1003">Cell membrane</keyword>
<comment type="function">
    <text evidence="16">Cadherins are calcium-dependent cell adhesion proteins.</text>
</comment>
<keyword evidence="9" id="KW-0106">Calcium</keyword>
<evidence type="ECO:0000256" key="12">
    <source>
        <dbReference type="ARBA" id="ARBA00023136"/>
    </source>
</evidence>
<dbReference type="InterPro" id="IPR000233">
    <property type="entry name" value="Cadherin_Y-type_LIR"/>
</dbReference>
<dbReference type="PROSITE" id="PS50026">
    <property type="entry name" value="EGF_3"/>
    <property type="match status" value="2"/>
</dbReference>
<evidence type="ECO:0000256" key="5">
    <source>
        <dbReference type="ARBA" id="ARBA00022536"/>
    </source>
</evidence>
<gene>
    <name evidence="18" type="ORF">AND_002660</name>
</gene>
<proteinExistence type="predicted"/>
<evidence type="ECO:0000256" key="15">
    <source>
        <dbReference type="PROSITE-ProRule" id="PRU00076"/>
    </source>
</evidence>
<keyword evidence="20" id="KW-1185">Reference proteome</keyword>
<evidence type="ECO:0000313" key="20">
    <source>
        <dbReference type="Proteomes" id="UP000000673"/>
    </source>
</evidence>
<feature type="disulfide bond" evidence="15">
    <location>
        <begin position="38"/>
        <end position="47"/>
    </location>
</feature>
<keyword evidence="6" id="KW-0812">Transmembrane</keyword>
<evidence type="ECO:0000256" key="13">
    <source>
        <dbReference type="ARBA" id="ARBA00023157"/>
    </source>
</evidence>
<dbReference type="FunFam" id="2.10.25.10:FF:000417">
    <property type="entry name" value="neural-cadherin isoform X1"/>
    <property type="match status" value="1"/>
</dbReference>
<evidence type="ECO:0000256" key="8">
    <source>
        <dbReference type="ARBA" id="ARBA00022737"/>
    </source>
</evidence>
<comment type="subcellular location">
    <subcellularLocation>
        <location evidence="1">Cell membrane</location>
        <topology evidence="1">Single-pass type I membrane protein</topology>
    </subcellularLocation>
    <subcellularLocation>
        <location evidence="2">Secreted</location>
    </subcellularLocation>
</comment>
<dbReference type="GO" id="GO:0005509">
    <property type="term" value="F:calcium ion binding"/>
    <property type="evidence" value="ECO:0007669"/>
    <property type="project" value="InterPro"/>
</dbReference>
<feature type="disulfide bond" evidence="15">
    <location>
        <begin position="19"/>
        <end position="36"/>
    </location>
</feature>
<dbReference type="GO" id="GO:0005576">
    <property type="term" value="C:extracellular region"/>
    <property type="evidence" value="ECO:0007669"/>
    <property type="project" value="UniProtKB-SubCell"/>
</dbReference>
<evidence type="ECO:0000259" key="17">
    <source>
        <dbReference type="PROSITE" id="PS50026"/>
    </source>
</evidence>
<dbReference type="FunFam" id="4.10.900.10:FF:000001">
    <property type="entry name" value="Cadherin 2"/>
    <property type="match status" value="1"/>
</dbReference>
<dbReference type="STRING" id="43151.W5JN62"/>
<dbReference type="GO" id="GO:0008013">
    <property type="term" value="F:beta-catenin binding"/>
    <property type="evidence" value="ECO:0007669"/>
    <property type="project" value="TreeGrafter"/>
</dbReference>
<dbReference type="Pfam" id="PF01049">
    <property type="entry name" value="CADH_Y-type_LIR"/>
    <property type="match status" value="1"/>
</dbReference>
<keyword evidence="10" id="KW-0130">Cell adhesion</keyword>
<evidence type="ECO:0000256" key="6">
    <source>
        <dbReference type="ARBA" id="ARBA00022692"/>
    </source>
</evidence>
<dbReference type="eggNOG" id="KOG3594">
    <property type="taxonomic scope" value="Eukaryota"/>
</dbReference>
<dbReference type="EnsemblMetazoa" id="ADAC002660-RA">
    <property type="protein sequence ID" value="ADAC002660-PA"/>
    <property type="gene ID" value="ADAC002660"/>
</dbReference>
<dbReference type="EMBL" id="ADMH02000623">
    <property type="protein sequence ID" value="ETN65566.1"/>
    <property type="molecule type" value="Genomic_DNA"/>
</dbReference>
<dbReference type="PROSITE" id="PS01186">
    <property type="entry name" value="EGF_2"/>
    <property type="match status" value="2"/>
</dbReference>
<dbReference type="FunFam" id="2.10.25.10:FF:000045">
    <property type="entry name" value="Slit guidance ligand 2"/>
    <property type="match status" value="1"/>
</dbReference>
<evidence type="ECO:0000256" key="2">
    <source>
        <dbReference type="ARBA" id="ARBA00004613"/>
    </source>
</evidence>
<dbReference type="HOGENOM" id="CLU_811892_0_0_1"/>
<protein>
    <recommendedName>
        <fullName evidence="17">EGF-like domain-containing protein</fullName>
    </recommendedName>
</protein>
<comment type="caution">
    <text evidence="15">Lacks conserved residue(s) required for the propagation of feature annotation.</text>
</comment>
<evidence type="ECO:0000313" key="19">
    <source>
        <dbReference type="EnsemblMetazoa" id="ADAC002660-PA"/>
    </source>
</evidence>
<keyword evidence="8" id="KW-0677">Repeat</keyword>
<dbReference type="InterPro" id="IPR027397">
    <property type="entry name" value="Catenin-bd_sf"/>
</dbReference>
<reference evidence="19" key="4">
    <citation type="submission" date="2015-06" db="UniProtKB">
        <authorList>
            <consortium name="EnsemblMetazoa"/>
        </authorList>
    </citation>
    <scope>IDENTIFICATION</scope>
</reference>
<feature type="domain" description="EGF-like" evidence="17">
    <location>
        <begin position="82"/>
        <end position="120"/>
    </location>
</feature>
<feature type="disulfide bond" evidence="15">
    <location>
        <begin position="110"/>
        <end position="119"/>
    </location>
</feature>
<evidence type="ECO:0000256" key="3">
    <source>
        <dbReference type="ARBA" id="ARBA00022475"/>
    </source>
</evidence>
<dbReference type="Gene3D" id="4.10.900.10">
    <property type="entry name" value="TCF3-CBD (Catenin binding domain)"/>
    <property type="match status" value="1"/>
</dbReference>
<evidence type="ECO:0000313" key="18">
    <source>
        <dbReference type="EMBL" id="ETN65566.1"/>
    </source>
</evidence>
<dbReference type="Proteomes" id="UP000000673">
    <property type="component" value="Unassembled WGS sequence"/>
</dbReference>
<evidence type="ECO:0000256" key="11">
    <source>
        <dbReference type="ARBA" id="ARBA00022989"/>
    </source>
</evidence>
<dbReference type="GO" id="GO:0016342">
    <property type="term" value="C:catenin complex"/>
    <property type="evidence" value="ECO:0007669"/>
    <property type="project" value="TreeGrafter"/>
</dbReference>
<dbReference type="SMART" id="SM00181">
    <property type="entry name" value="EGF"/>
    <property type="match status" value="2"/>
</dbReference>
<keyword evidence="7" id="KW-0479">Metal-binding</keyword>
<reference evidence="18" key="3">
    <citation type="journal article" date="2013" name="Nucleic Acids Res.">
        <title>The genome of Anopheles darlingi, the main neotropical malaria vector.</title>
        <authorList>
            <person name="Marinotti O."/>
            <person name="Cerqueira G.C."/>
            <person name="de Almeida L.G."/>
            <person name="Ferro M.I."/>
            <person name="Loreto E.L."/>
            <person name="Zaha A."/>
            <person name="Teixeira S.M."/>
            <person name="Wespiser A.R."/>
            <person name="Almeida E Silva A."/>
            <person name="Schlindwein A.D."/>
            <person name="Pacheco A.C."/>
            <person name="Silva A.L."/>
            <person name="Graveley B.R."/>
            <person name="Walenz B.P."/>
            <person name="Lima Bde A."/>
            <person name="Ribeiro C.A."/>
            <person name="Nunes-Silva C.G."/>
            <person name="de Carvalho C.R."/>
            <person name="Soares C.M."/>
            <person name="de Menezes C.B."/>
            <person name="Matiolli C."/>
            <person name="Caffrey D."/>
            <person name="Araujo D.A."/>
            <person name="de Oliveira D.M."/>
            <person name="Golenbock D."/>
            <person name="Grisard E.C."/>
            <person name="Fantinatti-Garboggini F."/>
            <person name="de Carvalho F.M."/>
            <person name="Barcellos F.G."/>
            <person name="Prosdocimi F."/>
            <person name="May G."/>
            <person name="Azevedo Junior G.M."/>
            <person name="Guimaraes G.M."/>
            <person name="Goldman G.H."/>
            <person name="Padilha I.Q."/>
            <person name="Batista Jda S."/>
            <person name="Ferro J.A."/>
            <person name="Ribeiro J.M."/>
            <person name="Fietto J.L."/>
            <person name="Dabbas K.M."/>
            <person name="Cerdeira L."/>
            <person name="Agnez-Lima L.F."/>
            <person name="Brocchi M."/>
            <person name="de Carvalho M.O."/>
            <person name="Teixeira Mde M."/>
            <person name="Diniz Maia Mde M."/>
            <person name="Goldman M.H."/>
            <person name="Cruz Schneider M.P."/>
            <person name="Felipe M.S."/>
            <person name="Hungria M."/>
            <person name="Nicolas M.F."/>
            <person name="Pereira M."/>
            <person name="Montes M.A."/>
            <person name="Cantao M.E."/>
            <person name="Vincentz M."/>
            <person name="Rafael M.S."/>
            <person name="Silverman N."/>
            <person name="Stoco P.H."/>
            <person name="Souza R.C."/>
            <person name="Vicentini R."/>
            <person name="Gazzinelli R.T."/>
            <person name="Neves Rde O."/>
            <person name="Silva R."/>
            <person name="Astolfi-Filho S."/>
            <person name="Maciel T.E."/>
            <person name="Urmenyi T.P."/>
            <person name="Tadei W.P."/>
            <person name="Camargo E.P."/>
            <person name="de Vasconcelos A.T."/>
        </authorList>
    </citation>
    <scope>NUCLEOTIDE SEQUENCE</scope>
</reference>
<dbReference type="AlphaFoldDB" id="W5JN62"/>
<dbReference type="SMART" id="SM00179">
    <property type="entry name" value="EGF_CA"/>
    <property type="match status" value="2"/>
</dbReference>
<dbReference type="Pfam" id="PF00008">
    <property type="entry name" value="EGF"/>
    <property type="match status" value="2"/>
</dbReference>